<evidence type="ECO:0000313" key="3">
    <source>
        <dbReference type="EMBL" id="MCV2366706.1"/>
    </source>
</evidence>
<proteinExistence type="predicted"/>
<feature type="region of interest" description="Disordered" evidence="1">
    <location>
        <begin position="212"/>
        <end position="249"/>
    </location>
</feature>
<evidence type="ECO:0000256" key="1">
    <source>
        <dbReference type="SAM" id="MobiDB-lite"/>
    </source>
</evidence>
<sequence length="265" mass="29018">MKLSTRSMLLGAAMMALSHSAVQAQDSPAQATEVLDAVSVNMKRDSSIQPYGRMNEVLSMVQRYGQGLFRLEFKLEAKDPKVPLPASPKLAVMHADAYVPIAFKADSTFELPVLPKEQAKDAEIASNLVKGTAKMSGKLILTVKPEQLDMATVRKIMKTARTMRSEILPWYLRWAFPQIEGVRVCSTQANWELEWPDASTAGQLLSVALSADGKDMDPEESGAAKKPPSTRRQCSTITGEERWPDNARLVAPGDASLSVRLSTQS</sequence>
<feature type="chain" id="PRO_5045801292" evidence="2">
    <location>
        <begin position="25"/>
        <end position="265"/>
    </location>
</feature>
<protein>
    <submittedName>
        <fullName evidence="3">Uncharacterized protein</fullName>
    </submittedName>
</protein>
<gene>
    <name evidence="3" type="ORF">LNV07_01150</name>
</gene>
<accession>A0ABT2Y8U5</accession>
<feature type="signal peptide" evidence="2">
    <location>
        <begin position="1"/>
        <end position="24"/>
    </location>
</feature>
<keyword evidence="2" id="KW-0732">Signal</keyword>
<dbReference type="RefSeq" id="WP_263569342.1">
    <property type="nucleotide sequence ID" value="NZ_JAJIRN010000001.1"/>
</dbReference>
<comment type="caution">
    <text evidence="3">The sequence shown here is derived from an EMBL/GenBank/DDBJ whole genome shotgun (WGS) entry which is preliminary data.</text>
</comment>
<organism evidence="3 4">
    <name type="scientific">Roseateles oligotrophus</name>
    <dbReference type="NCBI Taxonomy" id="1769250"/>
    <lineage>
        <taxon>Bacteria</taxon>
        <taxon>Pseudomonadati</taxon>
        <taxon>Pseudomonadota</taxon>
        <taxon>Betaproteobacteria</taxon>
        <taxon>Burkholderiales</taxon>
        <taxon>Sphaerotilaceae</taxon>
        <taxon>Roseateles</taxon>
    </lineage>
</organism>
<name>A0ABT2Y8U5_9BURK</name>
<evidence type="ECO:0000313" key="4">
    <source>
        <dbReference type="Proteomes" id="UP001209701"/>
    </source>
</evidence>
<reference evidence="3 4" key="1">
    <citation type="submission" date="2021-11" db="EMBL/GenBank/DDBJ databases">
        <authorList>
            <person name="Liang Q."/>
            <person name="Mou H."/>
            <person name="Liu Z."/>
        </authorList>
    </citation>
    <scope>NUCLEOTIDE SEQUENCE [LARGE SCALE GENOMIC DNA]</scope>
    <source>
        <strain evidence="3 4">CHU3</strain>
    </source>
</reference>
<dbReference type="EMBL" id="JAJIRN010000001">
    <property type="protein sequence ID" value="MCV2366706.1"/>
    <property type="molecule type" value="Genomic_DNA"/>
</dbReference>
<keyword evidence="4" id="KW-1185">Reference proteome</keyword>
<dbReference type="Proteomes" id="UP001209701">
    <property type="component" value="Unassembled WGS sequence"/>
</dbReference>
<evidence type="ECO:0000256" key="2">
    <source>
        <dbReference type="SAM" id="SignalP"/>
    </source>
</evidence>